<comment type="caution">
    <text evidence="4">The sequence shown here is derived from an EMBL/GenBank/DDBJ whole genome shotgun (WGS) entry which is preliminary data.</text>
</comment>
<evidence type="ECO:0000256" key="3">
    <source>
        <dbReference type="SAM" id="SignalP"/>
    </source>
</evidence>
<proteinExistence type="predicted"/>
<dbReference type="EMBL" id="JBHSHD010000008">
    <property type="protein sequence ID" value="MFC4821080.1"/>
    <property type="molecule type" value="Genomic_DNA"/>
</dbReference>
<organism evidence="4 5">
    <name type="scientific">Dokdonella ginsengisoli</name>
    <dbReference type="NCBI Taxonomy" id="363846"/>
    <lineage>
        <taxon>Bacteria</taxon>
        <taxon>Pseudomonadati</taxon>
        <taxon>Pseudomonadota</taxon>
        <taxon>Gammaproteobacteria</taxon>
        <taxon>Lysobacterales</taxon>
        <taxon>Rhodanobacteraceae</taxon>
        <taxon>Dokdonella</taxon>
    </lineage>
</organism>
<accession>A0ABV9QUP6</accession>
<keyword evidence="1" id="KW-0880">Kelch repeat</keyword>
<evidence type="ECO:0000313" key="4">
    <source>
        <dbReference type="EMBL" id="MFC4821080.1"/>
    </source>
</evidence>
<evidence type="ECO:0000256" key="2">
    <source>
        <dbReference type="ARBA" id="ARBA00022737"/>
    </source>
</evidence>
<dbReference type="InterPro" id="IPR015915">
    <property type="entry name" value="Kelch-typ_b-propeller"/>
</dbReference>
<keyword evidence="5" id="KW-1185">Reference proteome</keyword>
<dbReference type="InterPro" id="IPR006652">
    <property type="entry name" value="Kelch_1"/>
</dbReference>
<protein>
    <submittedName>
        <fullName evidence="4">Kelch repeat-containing protein</fullName>
    </submittedName>
</protein>
<sequence>MFRFLPLPASAATCRLALLGLLILAPAAARAEFTVAGTMVSPRTSPTATTLADGRVLIAGGNVRTLLQAASASAEVFDPASGEFTATGAMTVARWDHAATLLHDGRVLIVGGSSGADDNGVSFTQANGEVYDPLSGTFSAISSAIEVGGERTTVTTLADGRALVVSGWIQGQGTVARAQLFDPATDTFSETGAPHSGRIVHTSTLLADGRVLITGGTSSADGLLDSAELYDPASGTFTLLASTMSTSRERHAASRLADGRVLITGGYGPEEMLDVSELFDPATASFVPSKATMALARVDFNLLTLSDGKVFALGSNQWGIKAGTAELYDPAADAFSLVAPGPATERDGARTALLADGRVLIAAGVDLRSENADLVTYGEIYAPATGDTVFADGFDGTP</sequence>
<dbReference type="InterPro" id="IPR037293">
    <property type="entry name" value="Gal_Oxidase_central_sf"/>
</dbReference>
<feature type="chain" id="PRO_5046752886" evidence="3">
    <location>
        <begin position="32"/>
        <end position="398"/>
    </location>
</feature>
<dbReference type="Gene3D" id="2.130.10.80">
    <property type="entry name" value="Galactose oxidase/kelch, beta-propeller"/>
    <property type="match status" value="3"/>
</dbReference>
<evidence type="ECO:0000313" key="5">
    <source>
        <dbReference type="Proteomes" id="UP001595886"/>
    </source>
</evidence>
<feature type="signal peptide" evidence="3">
    <location>
        <begin position="1"/>
        <end position="31"/>
    </location>
</feature>
<keyword evidence="3" id="KW-0732">Signal</keyword>
<dbReference type="RefSeq" id="WP_380021365.1">
    <property type="nucleotide sequence ID" value="NZ_JBHSHD010000008.1"/>
</dbReference>
<name>A0ABV9QUP6_9GAMM</name>
<gene>
    <name evidence="4" type="ORF">ACFO6Q_12145</name>
</gene>
<dbReference type="PANTHER" id="PTHR46344">
    <property type="entry name" value="OS02G0202900 PROTEIN"/>
    <property type="match status" value="1"/>
</dbReference>
<dbReference type="PANTHER" id="PTHR46344:SF27">
    <property type="entry name" value="KELCH REPEAT SUPERFAMILY PROTEIN"/>
    <property type="match status" value="1"/>
</dbReference>
<reference evidence="5" key="1">
    <citation type="journal article" date="2019" name="Int. J. Syst. Evol. Microbiol.">
        <title>The Global Catalogue of Microorganisms (GCM) 10K type strain sequencing project: providing services to taxonomists for standard genome sequencing and annotation.</title>
        <authorList>
            <consortium name="The Broad Institute Genomics Platform"/>
            <consortium name="The Broad Institute Genome Sequencing Center for Infectious Disease"/>
            <person name="Wu L."/>
            <person name="Ma J."/>
        </authorList>
    </citation>
    <scope>NUCLEOTIDE SEQUENCE [LARGE SCALE GENOMIC DNA]</scope>
    <source>
        <strain evidence="5">CCUG 30340</strain>
    </source>
</reference>
<dbReference type="Proteomes" id="UP001595886">
    <property type="component" value="Unassembled WGS sequence"/>
</dbReference>
<dbReference type="SMART" id="SM00612">
    <property type="entry name" value="Kelch"/>
    <property type="match status" value="3"/>
</dbReference>
<dbReference type="SUPFAM" id="SSF117281">
    <property type="entry name" value="Kelch motif"/>
    <property type="match status" value="2"/>
</dbReference>
<keyword evidence="2" id="KW-0677">Repeat</keyword>
<evidence type="ECO:0000256" key="1">
    <source>
        <dbReference type="ARBA" id="ARBA00022441"/>
    </source>
</evidence>